<evidence type="ECO:0000256" key="5">
    <source>
        <dbReference type="ARBA" id="ARBA00023136"/>
    </source>
</evidence>
<keyword evidence="10" id="KW-1185">Reference proteome</keyword>
<dbReference type="InterPro" id="IPR025937">
    <property type="entry name" value="PDGLE_dom"/>
</dbReference>
<reference evidence="9 10" key="1">
    <citation type="journal article" date="2023" name="Environ Microbiome">
        <title>A coral-associated actinobacterium mitigates coral bleaching under heat stress.</title>
        <authorList>
            <person name="Li J."/>
            <person name="Zou Y."/>
            <person name="Li Q."/>
            <person name="Zhang J."/>
            <person name="Bourne D.G."/>
            <person name="Lyu Y."/>
            <person name="Liu C."/>
            <person name="Zhang S."/>
        </authorList>
    </citation>
    <scope>NUCLEOTIDE SEQUENCE [LARGE SCALE GENOMIC DNA]</scope>
    <source>
        <strain evidence="9 10">SCSIO 13291</strain>
    </source>
</reference>
<evidence type="ECO:0000256" key="2">
    <source>
        <dbReference type="ARBA" id="ARBA00022475"/>
    </source>
</evidence>
<feature type="transmembrane region" description="Helical" evidence="7">
    <location>
        <begin position="95"/>
        <end position="116"/>
    </location>
</feature>
<keyword evidence="3 7" id="KW-0812">Transmembrane</keyword>
<keyword evidence="4 7" id="KW-1133">Transmembrane helix</keyword>
<evidence type="ECO:0000256" key="7">
    <source>
        <dbReference type="SAM" id="Phobius"/>
    </source>
</evidence>
<dbReference type="Proteomes" id="UP001434337">
    <property type="component" value="Chromosome"/>
</dbReference>
<feature type="compositionally biased region" description="Polar residues" evidence="6">
    <location>
        <begin position="1"/>
        <end position="22"/>
    </location>
</feature>
<sequence length="120" mass="11964">MSTPARPSETGSATPGRATTQPAPRGVRGPFAAVALGVIVLVAVGLSFFASASPDGLEWTAEHLGFADAAADSAVAGGPLADYGLAGWDAFWSNAVAGLVGVLVVLAVTFGLTRLLGRRA</sequence>
<protein>
    <submittedName>
        <fullName evidence="9">PDGLE domain-containing protein</fullName>
    </submittedName>
</protein>
<organism evidence="9 10">
    <name type="scientific">Propioniciclava soli</name>
    <dbReference type="NCBI Taxonomy" id="2775081"/>
    <lineage>
        <taxon>Bacteria</taxon>
        <taxon>Bacillati</taxon>
        <taxon>Actinomycetota</taxon>
        <taxon>Actinomycetes</taxon>
        <taxon>Propionibacteriales</taxon>
        <taxon>Propionibacteriaceae</taxon>
        <taxon>Propioniciclava</taxon>
    </lineage>
</organism>
<dbReference type="EMBL" id="CP115965">
    <property type="protein sequence ID" value="WZW98670.1"/>
    <property type="molecule type" value="Genomic_DNA"/>
</dbReference>
<dbReference type="Pfam" id="PF13190">
    <property type="entry name" value="PDGLE"/>
    <property type="match status" value="1"/>
</dbReference>
<evidence type="ECO:0000256" key="6">
    <source>
        <dbReference type="SAM" id="MobiDB-lite"/>
    </source>
</evidence>
<keyword evidence="2" id="KW-1003">Cell membrane</keyword>
<accession>A0ABZ3C805</accession>
<proteinExistence type="predicted"/>
<evidence type="ECO:0000256" key="3">
    <source>
        <dbReference type="ARBA" id="ARBA00022692"/>
    </source>
</evidence>
<feature type="region of interest" description="Disordered" evidence="6">
    <location>
        <begin position="1"/>
        <end position="25"/>
    </location>
</feature>
<evidence type="ECO:0000256" key="4">
    <source>
        <dbReference type="ARBA" id="ARBA00022989"/>
    </source>
</evidence>
<feature type="domain" description="PDGLE" evidence="8">
    <location>
        <begin position="31"/>
        <end position="117"/>
    </location>
</feature>
<feature type="transmembrane region" description="Helical" evidence="7">
    <location>
        <begin position="31"/>
        <end position="50"/>
    </location>
</feature>
<keyword evidence="5 7" id="KW-0472">Membrane</keyword>
<name>A0ABZ3C805_9ACTN</name>
<evidence type="ECO:0000313" key="9">
    <source>
        <dbReference type="EMBL" id="WZW98670.1"/>
    </source>
</evidence>
<evidence type="ECO:0000259" key="8">
    <source>
        <dbReference type="Pfam" id="PF13190"/>
    </source>
</evidence>
<gene>
    <name evidence="9" type="ORF">PCC79_00235</name>
</gene>
<dbReference type="RefSeq" id="WP_342372657.1">
    <property type="nucleotide sequence ID" value="NZ_CP115965.1"/>
</dbReference>
<comment type="subcellular location">
    <subcellularLocation>
        <location evidence="1">Cell membrane</location>
    </subcellularLocation>
</comment>
<evidence type="ECO:0000256" key="1">
    <source>
        <dbReference type="ARBA" id="ARBA00004236"/>
    </source>
</evidence>
<evidence type="ECO:0000313" key="10">
    <source>
        <dbReference type="Proteomes" id="UP001434337"/>
    </source>
</evidence>